<feature type="binding site" evidence="5">
    <location>
        <position position="113"/>
    </location>
    <ligand>
        <name>Mg(2+)</name>
        <dbReference type="ChEBI" id="CHEBI:18420"/>
    </ligand>
</feature>
<evidence type="ECO:0000256" key="3">
    <source>
        <dbReference type="ARBA" id="ARBA00022655"/>
    </source>
</evidence>
<dbReference type="HAMAP" id="MF_00156">
    <property type="entry name" value="PanB"/>
    <property type="match status" value="1"/>
</dbReference>
<dbReference type="Pfam" id="PF02548">
    <property type="entry name" value="Pantoate_transf"/>
    <property type="match status" value="1"/>
</dbReference>
<dbReference type="NCBIfam" id="NF001452">
    <property type="entry name" value="PRK00311.1"/>
    <property type="match status" value="1"/>
</dbReference>
<dbReference type="EMBL" id="JAXCLW010000001">
    <property type="protein sequence ID" value="MDY0881648.1"/>
    <property type="molecule type" value="Genomic_DNA"/>
</dbReference>
<dbReference type="EC" id="2.1.2.11" evidence="5"/>
<feature type="active site" description="Proton acceptor" evidence="5">
    <location>
        <position position="180"/>
    </location>
</feature>
<feature type="binding site" evidence="5">
    <location>
        <begin position="42"/>
        <end position="43"/>
    </location>
    <ligand>
        <name>3-methyl-2-oxobutanoate</name>
        <dbReference type="ChEBI" id="CHEBI:11851"/>
    </ligand>
</feature>
<protein>
    <recommendedName>
        <fullName evidence="5">3-methyl-2-oxobutanoate hydroxymethyltransferase</fullName>
        <ecNumber evidence="5">2.1.2.11</ecNumber>
    </recommendedName>
    <alternativeName>
        <fullName evidence="5">Ketopantoate hydroxymethyltransferase</fullName>
        <shortName evidence="5">KPHMT</shortName>
    </alternativeName>
</protein>
<evidence type="ECO:0000313" key="7">
    <source>
        <dbReference type="Proteomes" id="UP001279642"/>
    </source>
</evidence>
<dbReference type="SUPFAM" id="SSF51621">
    <property type="entry name" value="Phosphoenolpyruvate/pyruvate domain"/>
    <property type="match status" value="1"/>
</dbReference>
<dbReference type="NCBIfam" id="TIGR00222">
    <property type="entry name" value="panB"/>
    <property type="match status" value="1"/>
</dbReference>
<proteinExistence type="inferred from homology"/>
<comment type="cofactor">
    <cofactor evidence="5">
        <name>Mg(2+)</name>
        <dbReference type="ChEBI" id="CHEBI:18420"/>
    </cofactor>
    <text evidence="5">Binds 1 Mg(2+) ion per subunit.</text>
</comment>
<evidence type="ECO:0000256" key="5">
    <source>
        <dbReference type="HAMAP-Rule" id="MF_00156"/>
    </source>
</evidence>
<dbReference type="Proteomes" id="UP001279642">
    <property type="component" value="Unassembled WGS sequence"/>
</dbReference>
<dbReference type="InterPro" id="IPR003700">
    <property type="entry name" value="Pantoate_hydroxy_MeTrfase"/>
</dbReference>
<feature type="binding site" evidence="5">
    <location>
        <position position="111"/>
    </location>
    <ligand>
        <name>3-methyl-2-oxobutanoate</name>
        <dbReference type="ChEBI" id="CHEBI:11851"/>
    </ligand>
</feature>
<dbReference type="Gene3D" id="3.20.20.60">
    <property type="entry name" value="Phosphoenolpyruvate-binding domains"/>
    <property type="match status" value="1"/>
</dbReference>
<gene>
    <name evidence="5 6" type="primary">panB</name>
    <name evidence="6" type="ORF">SMD27_02220</name>
</gene>
<accession>A0ABU5E620</accession>
<evidence type="ECO:0000256" key="2">
    <source>
        <dbReference type="ARBA" id="ARBA00011424"/>
    </source>
</evidence>
<organism evidence="6 7">
    <name type="scientific">Dongia soli</name>
    <dbReference type="NCBI Taxonomy" id="600628"/>
    <lineage>
        <taxon>Bacteria</taxon>
        <taxon>Pseudomonadati</taxon>
        <taxon>Pseudomonadota</taxon>
        <taxon>Alphaproteobacteria</taxon>
        <taxon>Rhodospirillales</taxon>
        <taxon>Dongiaceae</taxon>
        <taxon>Dongia</taxon>
    </lineage>
</organism>
<dbReference type="PIRSF" id="PIRSF000388">
    <property type="entry name" value="Pantoate_hydroxy_MeTrfase"/>
    <property type="match status" value="1"/>
</dbReference>
<comment type="catalytic activity">
    <reaction evidence="5">
        <text>(6R)-5,10-methylene-5,6,7,8-tetrahydrofolate + 3-methyl-2-oxobutanoate + H2O = 2-dehydropantoate + (6S)-5,6,7,8-tetrahydrofolate</text>
        <dbReference type="Rhea" id="RHEA:11824"/>
        <dbReference type="ChEBI" id="CHEBI:11561"/>
        <dbReference type="ChEBI" id="CHEBI:11851"/>
        <dbReference type="ChEBI" id="CHEBI:15377"/>
        <dbReference type="ChEBI" id="CHEBI:15636"/>
        <dbReference type="ChEBI" id="CHEBI:57453"/>
        <dbReference type="EC" id="2.1.2.11"/>
    </reaction>
</comment>
<dbReference type="GO" id="GO:0003864">
    <property type="term" value="F:3-methyl-2-oxobutanoate hydroxymethyltransferase activity"/>
    <property type="evidence" value="ECO:0007669"/>
    <property type="project" value="UniProtKB-EC"/>
</dbReference>
<dbReference type="PANTHER" id="PTHR20881:SF0">
    <property type="entry name" value="3-METHYL-2-OXOBUTANOATE HYDROXYMETHYLTRANSFERASE"/>
    <property type="match status" value="1"/>
</dbReference>
<comment type="pathway">
    <text evidence="5">Cofactor biosynthesis; (R)-pantothenate biosynthesis; (R)-pantoate from 3-methyl-2-oxobutanoate: step 1/2.</text>
</comment>
<evidence type="ECO:0000256" key="1">
    <source>
        <dbReference type="ARBA" id="ARBA00008676"/>
    </source>
</evidence>
<feature type="binding site" evidence="5">
    <location>
        <position position="81"/>
    </location>
    <ligand>
        <name>3-methyl-2-oxobutanoate</name>
        <dbReference type="ChEBI" id="CHEBI:11851"/>
    </ligand>
</feature>
<keyword evidence="4 5" id="KW-0808">Transferase</keyword>
<keyword evidence="7" id="KW-1185">Reference proteome</keyword>
<name>A0ABU5E620_9PROT</name>
<sequence>MRVSCPELTARKGGEPIVCLTAYTAPMAQLLDPHVDLLMVGDSLGMVLYGFDSTLPVTMDMMIAHGAAVRRGSQHACIVIDLPFGSYQESAEQAYRNAVRMMQETGCSAVKMEGGRDLAPTVEFFVKRGIPVMGHVGLMPQSVNVQGGYRARGRATDEAAAVMADAIAISEAGAFAIVVEGVMEQLAEAITARVAAPTIGIGASAGCDGQVLVVDDMLGLFSSFRPRFVKRYAELGETVSEAAQAYAADVRSRRFPGPEHIFGSIKKSS</sequence>
<feature type="binding site" evidence="5">
    <location>
        <position position="42"/>
    </location>
    <ligand>
        <name>Mg(2+)</name>
        <dbReference type="ChEBI" id="CHEBI:18420"/>
    </ligand>
</feature>
<comment type="subcellular location">
    <subcellularLocation>
        <location evidence="5">Cytoplasm</location>
    </subcellularLocation>
</comment>
<evidence type="ECO:0000313" key="6">
    <source>
        <dbReference type="EMBL" id="MDY0881648.1"/>
    </source>
</evidence>
<comment type="function">
    <text evidence="5">Catalyzes the reversible reaction in which hydroxymethyl group from 5,10-methylenetetrahydrofolate is transferred onto alpha-ketoisovalerate to form ketopantoate.</text>
</comment>
<keyword evidence="5" id="KW-0963">Cytoplasm</keyword>
<dbReference type="RefSeq" id="WP_320506703.1">
    <property type="nucleotide sequence ID" value="NZ_JAXCLW010000001.1"/>
</dbReference>
<dbReference type="PANTHER" id="PTHR20881">
    <property type="entry name" value="3-METHYL-2-OXOBUTANOATE HYDROXYMETHYLTRANSFERASE"/>
    <property type="match status" value="1"/>
</dbReference>
<comment type="similarity">
    <text evidence="1 5">Belongs to the PanB family.</text>
</comment>
<keyword evidence="3 5" id="KW-0566">Pantothenate biosynthesis</keyword>
<feature type="binding site" evidence="5">
    <location>
        <position position="81"/>
    </location>
    <ligand>
        <name>Mg(2+)</name>
        <dbReference type="ChEBI" id="CHEBI:18420"/>
    </ligand>
</feature>
<comment type="subunit">
    <text evidence="2 5">Homodecamer; pentamer of dimers.</text>
</comment>
<comment type="caution">
    <text evidence="6">The sequence shown here is derived from an EMBL/GenBank/DDBJ whole genome shotgun (WGS) entry which is preliminary data.</text>
</comment>
<reference evidence="6 7" key="1">
    <citation type="journal article" date="2016" name="Antonie Van Leeuwenhoek">
        <title>Dongia soli sp. nov., isolated from soil from Dokdo, Korea.</title>
        <authorList>
            <person name="Kim D.U."/>
            <person name="Lee H."/>
            <person name="Kim H."/>
            <person name="Kim S.G."/>
            <person name="Ka J.O."/>
        </authorList>
    </citation>
    <scope>NUCLEOTIDE SEQUENCE [LARGE SCALE GENOMIC DNA]</scope>
    <source>
        <strain evidence="6 7">D78</strain>
    </source>
</reference>
<dbReference type="CDD" id="cd06557">
    <property type="entry name" value="KPHMT-like"/>
    <property type="match status" value="1"/>
</dbReference>
<dbReference type="InterPro" id="IPR015813">
    <property type="entry name" value="Pyrv/PenolPyrv_kinase-like_dom"/>
</dbReference>
<evidence type="ECO:0000256" key="4">
    <source>
        <dbReference type="ARBA" id="ARBA00022679"/>
    </source>
</evidence>
<dbReference type="InterPro" id="IPR040442">
    <property type="entry name" value="Pyrv_kinase-like_dom_sf"/>
</dbReference>
<keyword evidence="5" id="KW-0479">Metal-binding</keyword>
<keyword evidence="5" id="KW-0460">Magnesium</keyword>